<accession>A0A1G2G215</accession>
<evidence type="ECO:0000256" key="2">
    <source>
        <dbReference type="ARBA" id="ARBA00012916"/>
    </source>
</evidence>
<dbReference type="GO" id="GO:0006047">
    <property type="term" value="P:UDP-N-acetylglucosamine metabolic process"/>
    <property type="evidence" value="ECO:0007669"/>
    <property type="project" value="TreeGrafter"/>
</dbReference>
<evidence type="ECO:0000313" key="5">
    <source>
        <dbReference type="EMBL" id="OGZ44137.1"/>
    </source>
</evidence>
<dbReference type="GO" id="GO:0046349">
    <property type="term" value="P:amino sugar biosynthetic process"/>
    <property type="evidence" value="ECO:0007669"/>
    <property type="project" value="UniProtKB-ARBA"/>
</dbReference>
<sequence>MSQEIGKKICTELALLPSKLEEILKNGSSIEKLAKKYSSARDFLFIGRKYNYPIAFEGALKLKEISYVHAEGCGAGEMKHGPIAMIDKDFPTVALATSDGVYEKIVSNIQEIKARKGPIIAIATEGNNEITDLADDIIFVPKTLEMLAPILNVVPLQLFAYYFAKMKGLNVDRPRNLAKSVTVE</sequence>
<dbReference type="GO" id="GO:0004360">
    <property type="term" value="F:glutamine-fructose-6-phosphate transaminase (isomerizing) activity"/>
    <property type="evidence" value="ECO:0007669"/>
    <property type="project" value="UniProtKB-EC"/>
</dbReference>
<proteinExistence type="predicted"/>
<dbReference type="InterPro" id="IPR035490">
    <property type="entry name" value="GlmS/FrlB_SIS"/>
</dbReference>
<dbReference type="GO" id="GO:0097367">
    <property type="term" value="F:carbohydrate derivative binding"/>
    <property type="evidence" value="ECO:0007669"/>
    <property type="project" value="InterPro"/>
</dbReference>
<dbReference type="GO" id="GO:0005829">
    <property type="term" value="C:cytosol"/>
    <property type="evidence" value="ECO:0007669"/>
    <property type="project" value="TreeGrafter"/>
</dbReference>
<dbReference type="FunFam" id="3.40.50.10490:FF:000002">
    <property type="entry name" value="Glutamine--fructose-6-phosphate aminotransferase [isomerizing]"/>
    <property type="match status" value="1"/>
</dbReference>
<evidence type="ECO:0000256" key="3">
    <source>
        <dbReference type="ARBA" id="ARBA00016090"/>
    </source>
</evidence>
<dbReference type="CDD" id="cd05009">
    <property type="entry name" value="SIS_GlmS_GlmD_2"/>
    <property type="match status" value="1"/>
</dbReference>
<dbReference type="Gene3D" id="3.40.50.10490">
    <property type="entry name" value="Glucose-6-phosphate isomerase like protein, domain 1"/>
    <property type="match status" value="2"/>
</dbReference>
<dbReference type="STRING" id="1802114.A2719_01570"/>
<dbReference type="GO" id="GO:0006487">
    <property type="term" value="P:protein N-linked glycosylation"/>
    <property type="evidence" value="ECO:0007669"/>
    <property type="project" value="TreeGrafter"/>
</dbReference>
<dbReference type="Proteomes" id="UP000177480">
    <property type="component" value="Unassembled WGS sequence"/>
</dbReference>
<dbReference type="AlphaFoldDB" id="A0A1G2G215"/>
<dbReference type="SUPFAM" id="SSF53697">
    <property type="entry name" value="SIS domain"/>
    <property type="match status" value="1"/>
</dbReference>
<dbReference type="PANTHER" id="PTHR10937:SF0">
    <property type="entry name" value="GLUTAMINE--FRUCTOSE-6-PHOSPHATE TRANSAMINASE (ISOMERIZING)"/>
    <property type="match status" value="1"/>
</dbReference>
<comment type="caution">
    <text evidence="5">The sequence shown here is derived from an EMBL/GenBank/DDBJ whole genome shotgun (WGS) entry which is preliminary data.</text>
</comment>
<organism evidence="5 6">
    <name type="scientific">Candidatus Ryanbacteria bacterium RIFCSPHIGHO2_01_FULL_45_22</name>
    <dbReference type="NCBI Taxonomy" id="1802114"/>
    <lineage>
        <taxon>Bacteria</taxon>
        <taxon>Candidatus Ryaniibacteriota</taxon>
    </lineage>
</organism>
<reference evidence="5 6" key="1">
    <citation type="journal article" date="2016" name="Nat. Commun.">
        <title>Thousands of microbial genomes shed light on interconnected biogeochemical processes in an aquifer system.</title>
        <authorList>
            <person name="Anantharaman K."/>
            <person name="Brown C.T."/>
            <person name="Hug L.A."/>
            <person name="Sharon I."/>
            <person name="Castelle C.J."/>
            <person name="Probst A.J."/>
            <person name="Thomas B.C."/>
            <person name="Singh A."/>
            <person name="Wilkins M.J."/>
            <person name="Karaoz U."/>
            <person name="Brodie E.L."/>
            <person name="Williams K.H."/>
            <person name="Hubbard S.S."/>
            <person name="Banfield J.F."/>
        </authorList>
    </citation>
    <scope>NUCLEOTIDE SEQUENCE [LARGE SCALE GENOMIC DNA]</scope>
</reference>
<protein>
    <recommendedName>
        <fullName evidence="3">Glutamine--fructose-6-phosphate aminotransferase [isomerizing]</fullName>
        <ecNumber evidence="2">2.6.1.16</ecNumber>
    </recommendedName>
</protein>
<dbReference type="InterPro" id="IPR046348">
    <property type="entry name" value="SIS_dom_sf"/>
</dbReference>
<dbReference type="PANTHER" id="PTHR10937">
    <property type="entry name" value="GLUCOSAMINE--FRUCTOSE-6-PHOSPHATE AMINOTRANSFERASE, ISOMERIZING"/>
    <property type="match status" value="1"/>
</dbReference>
<dbReference type="EMBL" id="MHNK01000008">
    <property type="protein sequence ID" value="OGZ44137.1"/>
    <property type="molecule type" value="Genomic_DNA"/>
</dbReference>
<gene>
    <name evidence="5" type="ORF">A2719_01570</name>
</gene>
<feature type="domain" description="SIS" evidence="4">
    <location>
        <begin position="33"/>
        <end position="174"/>
    </location>
</feature>
<dbReference type="EC" id="2.6.1.16" evidence="2"/>
<dbReference type="InterPro" id="IPR001347">
    <property type="entry name" value="SIS_dom"/>
</dbReference>
<name>A0A1G2G215_9BACT</name>
<comment type="catalytic activity">
    <reaction evidence="1">
        <text>D-fructose 6-phosphate + L-glutamine = D-glucosamine 6-phosphate + L-glutamate</text>
        <dbReference type="Rhea" id="RHEA:13237"/>
        <dbReference type="ChEBI" id="CHEBI:29985"/>
        <dbReference type="ChEBI" id="CHEBI:58359"/>
        <dbReference type="ChEBI" id="CHEBI:58725"/>
        <dbReference type="ChEBI" id="CHEBI:61527"/>
        <dbReference type="EC" id="2.6.1.16"/>
    </reaction>
</comment>
<evidence type="ECO:0000259" key="4">
    <source>
        <dbReference type="PROSITE" id="PS51464"/>
    </source>
</evidence>
<evidence type="ECO:0000313" key="6">
    <source>
        <dbReference type="Proteomes" id="UP000177480"/>
    </source>
</evidence>
<evidence type="ECO:0000256" key="1">
    <source>
        <dbReference type="ARBA" id="ARBA00001031"/>
    </source>
</evidence>
<dbReference type="PROSITE" id="PS51464">
    <property type="entry name" value="SIS"/>
    <property type="match status" value="1"/>
</dbReference>
<dbReference type="Pfam" id="PF01380">
    <property type="entry name" value="SIS"/>
    <property type="match status" value="1"/>
</dbReference>
<dbReference type="GO" id="GO:0006002">
    <property type="term" value="P:fructose 6-phosphate metabolic process"/>
    <property type="evidence" value="ECO:0007669"/>
    <property type="project" value="TreeGrafter"/>
</dbReference>